<feature type="region of interest" description="Disordered" evidence="5">
    <location>
        <begin position="1014"/>
        <end position="1052"/>
    </location>
</feature>
<evidence type="ECO:0000256" key="1">
    <source>
        <dbReference type="ARBA" id="ARBA00004141"/>
    </source>
</evidence>
<proteinExistence type="predicted"/>
<dbReference type="InterPro" id="IPR025256">
    <property type="entry name" value="TM7S3/TM198-like_dom"/>
</dbReference>
<evidence type="ECO:0000256" key="7">
    <source>
        <dbReference type="SAM" id="SignalP"/>
    </source>
</evidence>
<reference evidence="9 10" key="1">
    <citation type="journal article" date="2014" name="BMC Genomics">
        <title>Adaptive genomic structural variation in the grape powdery mildew pathogen, Erysiphe necator.</title>
        <authorList>
            <person name="Jones L."/>
            <person name="Riaz S."/>
            <person name="Morales-Cruz A."/>
            <person name="Amrine K.C."/>
            <person name="McGuire B."/>
            <person name="Gubler W.D."/>
            <person name="Walker M.A."/>
            <person name="Cantu D."/>
        </authorList>
    </citation>
    <scope>NUCLEOTIDE SEQUENCE [LARGE SCALE GENOMIC DNA]</scope>
    <source>
        <strain evidence="10">c</strain>
    </source>
</reference>
<keyword evidence="10" id="KW-1185">Reference proteome</keyword>
<dbReference type="Pfam" id="PF13886">
    <property type="entry name" value="TM7S3_TM198"/>
    <property type="match status" value="1"/>
</dbReference>
<evidence type="ECO:0000256" key="2">
    <source>
        <dbReference type="ARBA" id="ARBA00022692"/>
    </source>
</evidence>
<gene>
    <name evidence="9" type="ORF">EV44_g0429</name>
</gene>
<feature type="compositionally biased region" description="Low complexity" evidence="5">
    <location>
        <begin position="707"/>
        <end position="718"/>
    </location>
</feature>
<feature type="region of interest" description="Disordered" evidence="5">
    <location>
        <begin position="606"/>
        <end position="721"/>
    </location>
</feature>
<keyword evidence="3 6" id="KW-1133">Transmembrane helix</keyword>
<comment type="subcellular location">
    <subcellularLocation>
        <location evidence="1">Membrane</location>
        <topology evidence="1">Multi-pass membrane protein</topology>
    </subcellularLocation>
</comment>
<evidence type="ECO:0000256" key="3">
    <source>
        <dbReference type="ARBA" id="ARBA00022989"/>
    </source>
</evidence>
<feature type="domain" description="TM7S3/TM198-like" evidence="8">
    <location>
        <begin position="133"/>
        <end position="335"/>
    </location>
</feature>
<protein>
    <recommendedName>
        <fullName evidence="8">TM7S3/TM198-like domain-containing protein</fullName>
    </recommendedName>
</protein>
<evidence type="ECO:0000256" key="5">
    <source>
        <dbReference type="SAM" id="MobiDB-lite"/>
    </source>
</evidence>
<feature type="chain" id="PRO_5002059451" description="TM7S3/TM198-like domain-containing protein" evidence="7">
    <location>
        <begin position="25"/>
        <end position="1082"/>
    </location>
</feature>
<dbReference type="STRING" id="52586.A0A0B1P9L1"/>
<accession>A0A0B1P9L1</accession>
<feature type="compositionally biased region" description="Basic and acidic residues" evidence="5">
    <location>
        <begin position="628"/>
        <end position="644"/>
    </location>
</feature>
<feature type="transmembrane region" description="Helical" evidence="6">
    <location>
        <begin position="186"/>
        <end position="205"/>
    </location>
</feature>
<dbReference type="Proteomes" id="UP000030854">
    <property type="component" value="Unassembled WGS sequence"/>
</dbReference>
<feature type="compositionally biased region" description="Polar residues" evidence="5">
    <location>
        <begin position="647"/>
        <end position="665"/>
    </location>
</feature>
<evidence type="ECO:0000256" key="6">
    <source>
        <dbReference type="SAM" id="Phobius"/>
    </source>
</evidence>
<feature type="compositionally biased region" description="Polar residues" evidence="5">
    <location>
        <begin position="692"/>
        <end position="702"/>
    </location>
</feature>
<feature type="signal peptide" evidence="7">
    <location>
        <begin position="1"/>
        <end position="24"/>
    </location>
</feature>
<evidence type="ECO:0000259" key="8">
    <source>
        <dbReference type="Pfam" id="PF13886"/>
    </source>
</evidence>
<dbReference type="EMBL" id="JNVN01000610">
    <property type="protein sequence ID" value="KHJ34938.1"/>
    <property type="molecule type" value="Genomic_DNA"/>
</dbReference>
<dbReference type="PANTHER" id="PTHR39469:SF1">
    <property type="entry name" value="DUF4203 DOMAIN-CONTAINING PROTEIN"/>
    <property type="match status" value="1"/>
</dbReference>
<feature type="region of interest" description="Disordered" evidence="5">
    <location>
        <begin position="878"/>
        <end position="904"/>
    </location>
</feature>
<dbReference type="PANTHER" id="PTHR39469">
    <property type="entry name" value="CHROMOSOME 1, WHOLE GENOME SHOTGUN SEQUENCE"/>
    <property type="match status" value="1"/>
</dbReference>
<feature type="region of interest" description="Disordered" evidence="5">
    <location>
        <begin position="453"/>
        <end position="472"/>
    </location>
</feature>
<evidence type="ECO:0000313" key="10">
    <source>
        <dbReference type="Proteomes" id="UP000030854"/>
    </source>
</evidence>
<keyword evidence="7" id="KW-0732">Signal</keyword>
<dbReference type="OMA" id="VQSYRTN"/>
<comment type="caution">
    <text evidence="9">The sequence shown here is derived from an EMBL/GenBank/DDBJ whole genome shotgun (WGS) entry which is preliminary data.</text>
</comment>
<feature type="compositionally biased region" description="Polar residues" evidence="5">
    <location>
        <begin position="878"/>
        <end position="901"/>
    </location>
</feature>
<feature type="transmembrane region" description="Helical" evidence="6">
    <location>
        <begin position="125"/>
        <end position="145"/>
    </location>
</feature>
<dbReference type="HOGENOM" id="CLU_003667_0_0_1"/>
<organism evidence="9 10">
    <name type="scientific">Uncinula necator</name>
    <name type="common">Grape powdery mildew</name>
    <dbReference type="NCBI Taxonomy" id="52586"/>
    <lineage>
        <taxon>Eukaryota</taxon>
        <taxon>Fungi</taxon>
        <taxon>Dikarya</taxon>
        <taxon>Ascomycota</taxon>
        <taxon>Pezizomycotina</taxon>
        <taxon>Leotiomycetes</taxon>
        <taxon>Erysiphales</taxon>
        <taxon>Erysiphaceae</taxon>
        <taxon>Erysiphe</taxon>
    </lineage>
</organism>
<feature type="compositionally biased region" description="Basic and acidic residues" evidence="5">
    <location>
        <begin position="1030"/>
        <end position="1052"/>
    </location>
</feature>
<feature type="transmembrane region" description="Helical" evidence="6">
    <location>
        <begin position="212"/>
        <end position="230"/>
    </location>
</feature>
<sequence length="1082" mass="120126">MGLRSSYKVIALHIICLFVQFSWTDPIRRQIYRRQDLPSITFSPTPASEPDKTIFTPLLASTTGRDETSYSVSEIGQQAIPTSELSPSAVNSAINGISSLSGNFSSNVDSYHDVASSDLPINPRITPGFAVAGIFLIISGTIYAMTGIKNRWLQICLSSAYLAGLAITVLILYVMNLPISNVTQGAYIVAVISTGAILGAVSILFSEITEGLCCLFGGFSLSMWLLTLQPNGLLTGNGRIVLIAILTIGSFATSYSQYTRSYSYIFFISFGGATSIILGVDCFSRAGLKEFWAYLWALNPNLFPLEGTGYPLTRGIRVETASIIVISLAGIISQVKLWKVVQERHKKKSDEKLQVARKFEEDENNIGRKVVEETAKEKDQWEVMYRNEENNHPFPTEPKNYYSAILENGSSKIAEFRPQSMNADKETSSMSKGLEATSHGTIIVSVAQDLDEPHVHGRNSTEHKDLDRKGINELDEQELLEKRISGSSDTLAKRISMTTVPPGPVVVPLPFKIPENSVILDSNRSSIGTQATLGDDIEDDSLIRPESHSVISNSPPKASGDSIITSRSIDLSMNCNPEIETKAKIDLISGDNIKVLLDTKKPRKLSTVSVEAAQNSPLATSPRSETSFSKEKHKLDVEEHHDEGYCESQSNLNETCKEPISQNDSIPLRVEETLTPSSSIPSPIDKSKDFDAQSSKNILQNDKVSRSRSSSTNSQINRITKDNLPSHVSKIFLSYRTNEWAKHLEYAEKPEIEELGKFGHASQLNSESTEIPVPVNIQELQQTPENPQPLPKRNSKYFYPSGVVTLGPNINNDPIYSREKIITNNSQGSLVSQQSLVTSHRMNRTSMPPSAYNNIRFENPTDSRSTLIGNIKRNSVLPQAHQNSKRASNSAINSRGSSIPKNRTLYKRSSGVSILDPSSATISQAGSSETESTYNCPLLLQDDEMMSLSQRRDLIRQASMIAASSSNQALGNTPYSMTYNQAQLRRISSLPNPQARQQQLAWWRASVRQDLQASLPPQDRMEQQQNMLRESQKLDEMKRLTEERKKDAREEAWNDMMRSKEMLEAHREALRRLQNKANQNMS</sequence>
<feature type="transmembrane region" description="Helical" evidence="6">
    <location>
        <begin position="152"/>
        <end position="174"/>
    </location>
</feature>
<feature type="compositionally biased region" description="Polar residues" evidence="5">
    <location>
        <begin position="606"/>
        <end position="627"/>
    </location>
</feature>
<dbReference type="AlphaFoldDB" id="A0A0B1P9L1"/>
<feature type="transmembrane region" description="Helical" evidence="6">
    <location>
        <begin position="262"/>
        <end position="280"/>
    </location>
</feature>
<keyword evidence="2 6" id="KW-0812">Transmembrane</keyword>
<feature type="transmembrane region" description="Helical" evidence="6">
    <location>
        <begin position="236"/>
        <end position="255"/>
    </location>
</feature>
<evidence type="ECO:0000256" key="4">
    <source>
        <dbReference type="ARBA" id="ARBA00023136"/>
    </source>
</evidence>
<keyword evidence="4 6" id="KW-0472">Membrane</keyword>
<dbReference type="GO" id="GO:0016020">
    <property type="term" value="C:membrane"/>
    <property type="evidence" value="ECO:0007669"/>
    <property type="project" value="UniProtKB-SubCell"/>
</dbReference>
<evidence type="ECO:0000313" key="9">
    <source>
        <dbReference type="EMBL" id="KHJ34938.1"/>
    </source>
</evidence>
<name>A0A0B1P9L1_UNCNE</name>